<sequence>MSDPKLQDEFTRATAYVPKIAGSLSSENLLYLYSRYKQATEGPCSIPKPGFSQYKARQKWMAWKGLGNLPADDAKQQYVRKLTEISPDWSSETSHNQTGPHVSRPVELIDDNNGRSELESTPLIELVKDGVFKPVKNYLQCHPTAVGEADPDKLTPLHWAVDRGFYDIAVALIECGADINAQDKDKQTPLHYACFCQHRDMAQLLLDRGANKYVVDADGEYPSTDFLQFAS</sequence>
<dbReference type="Gene3D" id="1.20.80.10">
    <property type="match status" value="1"/>
</dbReference>
<dbReference type="OMA" id="ARSKWQA"/>
<dbReference type="PANTHER" id="PTHR24119">
    <property type="entry name" value="ACYL-COA-BINDING DOMAIN-CONTAINING PROTEIN 6"/>
    <property type="match status" value="1"/>
</dbReference>
<organism evidence="7 8">
    <name type="scientific">Echinococcus multilocularis</name>
    <name type="common">Fox tapeworm</name>
    <dbReference type="NCBI Taxonomy" id="6211"/>
    <lineage>
        <taxon>Eukaryota</taxon>
        <taxon>Metazoa</taxon>
        <taxon>Spiralia</taxon>
        <taxon>Lophotrochozoa</taxon>
        <taxon>Platyhelminthes</taxon>
        <taxon>Cestoda</taxon>
        <taxon>Eucestoda</taxon>
        <taxon>Cyclophyllidea</taxon>
        <taxon>Taeniidae</taxon>
        <taxon>Echinococcus</taxon>
    </lineage>
</organism>
<evidence type="ECO:0000256" key="3">
    <source>
        <dbReference type="ARBA" id="ARBA00023043"/>
    </source>
</evidence>
<dbReference type="InterPro" id="IPR035984">
    <property type="entry name" value="Acyl-CoA-binding_sf"/>
</dbReference>
<dbReference type="PROSITE" id="PS51228">
    <property type="entry name" value="ACB_2"/>
    <property type="match status" value="1"/>
</dbReference>
<dbReference type="OrthoDB" id="4567at2759"/>
<dbReference type="STRING" id="6211.A0A087VYW2"/>
<evidence type="ECO:0000256" key="1">
    <source>
        <dbReference type="ARBA" id="ARBA00018419"/>
    </source>
</evidence>
<dbReference type="InterPro" id="IPR000582">
    <property type="entry name" value="Acyl-CoA-binding_protein"/>
</dbReference>
<feature type="domain" description="ACB" evidence="6">
    <location>
        <begin position="6"/>
        <end position="91"/>
    </location>
</feature>
<evidence type="ECO:0000259" key="6">
    <source>
        <dbReference type="PROSITE" id="PS51228"/>
    </source>
</evidence>
<proteinExistence type="predicted"/>
<dbReference type="PRINTS" id="PR00689">
    <property type="entry name" value="ACOABINDINGP"/>
</dbReference>
<dbReference type="PROSITE" id="PS50088">
    <property type="entry name" value="ANK_REPEAT"/>
    <property type="match status" value="2"/>
</dbReference>
<protein>
    <recommendedName>
        <fullName evidence="1">Acyl-CoA-binding domain-containing protein 6</fullName>
    </recommendedName>
</protein>
<keyword evidence="3 5" id="KW-0040">ANK repeat</keyword>
<dbReference type="GO" id="GO:0000062">
    <property type="term" value="F:fatty-acyl-CoA binding"/>
    <property type="evidence" value="ECO:0007669"/>
    <property type="project" value="InterPro"/>
</dbReference>
<dbReference type="Gene3D" id="1.25.40.20">
    <property type="entry name" value="Ankyrin repeat-containing domain"/>
    <property type="match status" value="2"/>
</dbReference>
<dbReference type="InterPro" id="IPR036770">
    <property type="entry name" value="Ankyrin_rpt-contain_sf"/>
</dbReference>
<dbReference type="InterPro" id="IPR022408">
    <property type="entry name" value="Acyl-CoA-binding_prot_CS"/>
</dbReference>
<dbReference type="eggNOG" id="KOG0817">
    <property type="taxonomic scope" value="Eukaryota"/>
</dbReference>
<feature type="repeat" description="ANK" evidence="5">
    <location>
        <begin position="185"/>
        <end position="217"/>
    </location>
</feature>
<reference evidence="7" key="1">
    <citation type="journal article" date="2013" name="Nature">
        <title>The genomes of four tapeworm species reveal adaptations to parasitism.</title>
        <authorList>
            <person name="Tsai I.J."/>
            <person name="Zarowiecki M."/>
            <person name="Holroyd N."/>
            <person name="Garciarrubio A."/>
            <person name="Sanchez-Flores A."/>
            <person name="Brooks K.L."/>
            <person name="Tracey A."/>
            <person name="Bobes R.J."/>
            <person name="Fragoso G."/>
            <person name="Sciutto E."/>
            <person name="Aslett M."/>
            <person name="Beasley H."/>
            <person name="Bennett H.M."/>
            <person name="Cai J."/>
            <person name="Camicia F."/>
            <person name="Clark R."/>
            <person name="Cucher M."/>
            <person name="De Silva N."/>
            <person name="Day T.A."/>
            <person name="Deplazes P."/>
            <person name="Estrada K."/>
            <person name="Fernandez C."/>
            <person name="Holland P.W."/>
            <person name="Hou J."/>
            <person name="Hu S."/>
            <person name="Huckvale T."/>
            <person name="Hung S.S."/>
            <person name="Kamenetzky L."/>
            <person name="Keane J.A."/>
            <person name="Kiss F."/>
            <person name="Koziol U."/>
            <person name="Lambert O."/>
            <person name="Liu K."/>
            <person name="Luo X."/>
            <person name="Luo Y."/>
            <person name="Macchiaroli N."/>
            <person name="Nichol S."/>
            <person name="Paps J."/>
            <person name="Parkinson J."/>
            <person name="Pouchkina-Stantcheva N."/>
            <person name="Riddiford N."/>
            <person name="Rosenzvit M."/>
            <person name="Salinas G."/>
            <person name="Wasmuth J.D."/>
            <person name="Zamanian M."/>
            <person name="Zheng Y."/>
            <person name="Cai X."/>
            <person name="Soberon X."/>
            <person name="Olson P.D."/>
            <person name="Laclette J.P."/>
            <person name="Brehm K."/>
            <person name="Berriman M."/>
            <person name="Garciarrubio A."/>
            <person name="Bobes R.J."/>
            <person name="Fragoso G."/>
            <person name="Sanchez-Flores A."/>
            <person name="Estrada K."/>
            <person name="Cevallos M.A."/>
            <person name="Morett E."/>
            <person name="Gonzalez V."/>
            <person name="Portillo T."/>
            <person name="Ochoa-Leyva A."/>
            <person name="Jose M.V."/>
            <person name="Sciutto E."/>
            <person name="Landa A."/>
            <person name="Jimenez L."/>
            <person name="Valdes V."/>
            <person name="Carrero J.C."/>
            <person name="Larralde C."/>
            <person name="Morales-Montor J."/>
            <person name="Limon-Lason J."/>
            <person name="Soberon X."/>
            <person name="Laclette J.P."/>
        </authorList>
    </citation>
    <scope>NUCLEOTIDE SEQUENCE [LARGE SCALE GENOMIC DNA]</scope>
</reference>
<dbReference type="SUPFAM" id="SSF48403">
    <property type="entry name" value="Ankyrin repeat"/>
    <property type="match status" value="1"/>
</dbReference>
<dbReference type="Pfam" id="PF00887">
    <property type="entry name" value="ACBP"/>
    <property type="match status" value="1"/>
</dbReference>
<name>A0A087VYW2_ECHMU</name>
<reference evidence="7" key="2">
    <citation type="submission" date="2015-11" db="EMBL/GenBank/DDBJ databases">
        <authorList>
            <person name="Zhang Y."/>
            <person name="Guo Z."/>
        </authorList>
    </citation>
    <scope>NUCLEOTIDE SEQUENCE</scope>
</reference>
<evidence type="ECO:0000313" key="8">
    <source>
        <dbReference type="Proteomes" id="UP000017246"/>
    </source>
</evidence>
<evidence type="ECO:0000256" key="2">
    <source>
        <dbReference type="ARBA" id="ARBA00022737"/>
    </source>
</evidence>
<keyword evidence="2" id="KW-0677">Repeat</keyword>
<accession>A0A087VYW2</accession>
<dbReference type="Pfam" id="PF12796">
    <property type="entry name" value="Ank_2"/>
    <property type="match status" value="1"/>
</dbReference>
<evidence type="ECO:0000256" key="4">
    <source>
        <dbReference type="ARBA" id="ARBA00023121"/>
    </source>
</evidence>
<feature type="repeat" description="ANK" evidence="5">
    <location>
        <begin position="152"/>
        <end position="184"/>
    </location>
</feature>
<keyword evidence="8" id="KW-1185">Reference proteome</keyword>
<dbReference type="Proteomes" id="UP000017246">
    <property type="component" value="Unassembled WGS sequence"/>
</dbReference>
<dbReference type="SUPFAM" id="SSF47027">
    <property type="entry name" value="Acyl-CoA binding protein"/>
    <property type="match status" value="1"/>
</dbReference>
<evidence type="ECO:0000256" key="5">
    <source>
        <dbReference type="PROSITE-ProRule" id="PRU00023"/>
    </source>
</evidence>
<evidence type="ECO:0000313" key="7">
    <source>
        <dbReference type="EMBL" id="CDI97501.1"/>
    </source>
</evidence>
<dbReference type="EMBL" id="LN902844">
    <property type="protein sequence ID" value="CDI97501.1"/>
    <property type="molecule type" value="Genomic_DNA"/>
</dbReference>
<dbReference type="PANTHER" id="PTHR24119:SF0">
    <property type="entry name" value="ACYL-COA-BINDING DOMAIN-CONTAINING PROTEIN 6"/>
    <property type="match status" value="1"/>
</dbReference>
<keyword evidence="4" id="KW-0446">Lipid-binding</keyword>
<dbReference type="PROSITE" id="PS00880">
    <property type="entry name" value="ACB_1"/>
    <property type="match status" value="1"/>
</dbReference>
<dbReference type="InterPro" id="IPR014352">
    <property type="entry name" value="FERM/acyl-CoA-bd_prot_sf"/>
</dbReference>
<dbReference type="InterPro" id="IPR002110">
    <property type="entry name" value="Ankyrin_rpt"/>
</dbReference>
<gene>
    <name evidence="7" type="ORF">EmuJ_000127700</name>
</gene>
<dbReference type="PROSITE" id="PS50297">
    <property type="entry name" value="ANK_REP_REGION"/>
    <property type="match status" value="2"/>
</dbReference>
<dbReference type="AlphaFoldDB" id="A0A087VYW2"/>
<dbReference type="SMART" id="SM00248">
    <property type="entry name" value="ANK"/>
    <property type="match status" value="2"/>
</dbReference>